<reference evidence="2" key="1">
    <citation type="journal article" date="2019" name="Int. J. Syst. Evol. Microbiol.">
        <title>The Global Catalogue of Microorganisms (GCM) 10K type strain sequencing project: providing services to taxonomists for standard genome sequencing and annotation.</title>
        <authorList>
            <consortium name="The Broad Institute Genomics Platform"/>
            <consortium name="The Broad Institute Genome Sequencing Center for Infectious Disease"/>
            <person name="Wu L."/>
            <person name="Ma J."/>
        </authorList>
    </citation>
    <scope>NUCLEOTIDE SEQUENCE [LARGE SCALE GENOMIC DNA]</scope>
    <source>
        <strain evidence="2">JCM 16961</strain>
    </source>
</reference>
<proteinExistence type="predicted"/>
<comment type="caution">
    <text evidence="1">The sequence shown here is derived from an EMBL/GenBank/DDBJ whole genome shotgun (WGS) entry which is preliminary data.</text>
</comment>
<dbReference type="EMBL" id="BAABCJ010000006">
    <property type="protein sequence ID" value="GAA3709574.1"/>
    <property type="molecule type" value="Genomic_DNA"/>
</dbReference>
<gene>
    <name evidence="1" type="ORF">GCM10022377_24040</name>
</gene>
<dbReference type="Proteomes" id="UP001501536">
    <property type="component" value="Unassembled WGS sequence"/>
</dbReference>
<accession>A0ABP7DVB7</accession>
<protein>
    <submittedName>
        <fullName evidence="1">Uncharacterized protein</fullName>
    </submittedName>
</protein>
<name>A0ABP7DVB7_9MICC</name>
<keyword evidence="2" id="KW-1185">Reference proteome</keyword>
<organism evidence="1 2">
    <name type="scientific">Zhihengliuella alba</name>
    <dbReference type="NCBI Taxonomy" id="547018"/>
    <lineage>
        <taxon>Bacteria</taxon>
        <taxon>Bacillati</taxon>
        <taxon>Actinomycetota</taxon>
        <taxon>Actinomycetes</taxon>
        <taxon>Micrococcales</taxon>
        <taxon>Micrococcaceae</taxon>
        <taxon>Zhihengliuella</taxon>
    </lineage>
</organism>
<evidence type="ECO:0000313" key="2">
    <source>
        <dbReference type="Proteomes" id="UP001501536"/>
    </source>
</evidence>
<dbReference type="RefSeq" id="WP_344884953.1">
    <property type="nucleotide sequence ID" value="NZ_BAABCJ010000006.1"/>
</dbReference>
<evidence type="ECO:0000313" key="1">
    <source>
        <dbReference type="EMBL" id="GAA3709574.1"/>
    </source>
</evidence>
<sequence>MSAEHDWEPVWSVLESERPEGAILLSADPLEVEAVEALPDEYALFEAPLDEYDVVELTHFDQPVARGRVAYGDGFAVLAPVHPVEEDGDVATAHVAAIVARLAVNAHGEGAEVLYALVGGEDDAATFEEIGFSTVDEAAG</sequence>